<evidence type="ECO:0000256" key="6">
    <source>
        <dbReference type="ARBA" id="ARBA00022723"/>
    </source>
</evidence>
<dbReference type="GO" id="GO:0005886">
    <property type="term" value="C:plasma membrane"/>
    <property type="evidence" value="ECO:0007669"/>
    <property type="project" value="UniProtKB-SubCell"/>
</dbReference>
<keyword evidence="5 12" id="KW-0812">Transmembrane</keyword>
<evidence type="ECO:0000256" key="1">
    <source>
        <dbReference type="ARBA" id="ARBA00004429"/>
    </source>
</evidence>
<organism evidence="14">
    <name type="scientific">marine sediment metagenome</name>
    <dbReference type="NCBI Taxonomy" id="412755"/>
    <lineage>
        <taxon>unclassified sequences</taxon>
        <taxon>metagenomes</taxon>
        <taxon>ecological metagenomes</taxon>
    </lineage>
</organism>
<feature type="transmembrane region" description="Helical" evidence="12">
    <location>
        <begin position="232"/>
        <end position="254"/>
    </location>
</feature>
<comment type="subcellular location">
    <subcellularLocation>
        <location evidence="1">Cell inner membrane</location>
        <topology evidence="1">Multi-pass membrane protein</topology>
    </subcellularLocation>
</comment>
<evidence type="ECO:0000256" key="12">
    <source>
        <dbReference type="SAM" id="Phobius"/>
    </source>
</evidence>
<evidence type="ECO:0000259" key="13">
    <source>
        <dbReference type="Pfam" id="PF00487"/>
    </source>
</evidence>
<dbReference type="PANTHER" id="PTHR38674:SF1">
    <property type="entry name" value="ALKANE 1-MONOOXYGENASE 1"/>
    <property type="match status" value="1"/>
</dbReference>
<keyword evidence="10" id="KW-0503">Monooxygenase</keyword>
<feature type="transmembrane region" description="Helical" evidence="12">
    <location>
        <begin position="20"/>
        <end position="40"/>
    </location>
</feature>
<evidence type="ECO:0000256" key="5">
    <source>
        <dbReference type="ARBA" id="ARBA00022692"/>
    </source>
</evidence>
<name>A0A0F9X8C1_9ZZZZ</name>
<dbReference type="GO" id="GO:0046872">
    <property type="term" value="F:metal ion binding"/>
    <property type="evidence" value="ECO:0007669"/>
    <property type="project" value="UniProtKB-KW"/>
</dbReference>
<dbReference type="InterPro" id="IPR033885">
    <property type="entry name" value="AlkB/XylM"/>
</dbReference>
<keyword evidence="7 12" id="KW-1133">Transmembrane helix</keyword>
<reference evidence="14" key="1">
    <citation type="journal article" date="2015" name="Nature">
        <title>Complex archaea that bridge the gap between prokaryotes and eukaryotes.</title>
        <authorList>
            <person name="Spang A."/>
            <person name="Saw J.H."/>
            <person name="Jorgensen S.L."/>
            <person name="Zaremba-Niedzwiedzka K."/>
            <person name="Martijn J."/>
            <person name="Lind A.E."/>
            <person name="van Eijk R."/>
            <person name="Schleper C."/>
            <person name="Guy L."/>
            <person name="Ettema T.J."/>
        </authorList>
    </citation>
    <scope>NUCLEOTIDE SEQUENCE</scope>
</reference>
<feature type="transmembrane region" description="Helical" evidence="12">
    <location>
        <begin position="86"/>
        <end position="109"/>
    </location>
</feature>
<dbReference type="GO" id="GO:0006629">
    <property type="term" value="P:lipid metabolic process"/>
    <property type="evidence" value="ECO:0007669"/>
    <property type="project" value="InterPro"/>
</dbReference>
<evidence type="ECO:0000256" key="7">
    <source>
        <dbReference type="ARBA" id="ARBA00022989"/>
    </source>
</evidence>
<evidence type="ECO:0000256" key="4">
    <source>
        <dbReference type="ARBA" id="ARBA00022519"/>
    </source>
</evidence>
<sequence>MTTVSKEPDSIAEYVDKKRYLWMLSVIWPATPIIGLYLVAQTGWSIWYGLVLFVWYALVPLLDAMFGEDFNNPPEEAVEALEKDRYYRVLTYLTVPMHYAALLASAWWVSTQSMSLLEIVTLALSLGIVNGLALNTGHELGHKKETFDRWMAKLVLAVVGYGHFFIEHNKGHHRDVATPKDPATSRMGESIYKFSTREIPGAFRRAWELEEERLSRRGKSPWSLENEILQPMLITFALYVGLLAFFGPLMLIFLPIQMAFGWWQLTSANYIEHYGLLREKLDNGRYEHQKPHHSWNSNHIMSNLILFHLQRHSDHHAHPTRSYQSLRDFKDLPALPTGYPGMFFMAMVPGWFRAVMDPKVVNWAHGDLSKVQIDDGKQEHYEQKFGSIGVSPGISAATAAE</sequence>
<dbReference type="PANTHER" id="PTHR38674">
    <property type="entry name" value="ALKANE 1-MONOOXYGENASE 1"/>
    <property type="match status" value="1"/>
</dbReference>
<comment type="caution">
    <text evidence="14">The sequence shown here is derived from an EMBL/GenBank/DDBJ whole genome shotgun (WGS) entry which is preliminary data.</text>
</comment>
<protein>
    <recommendedName>
        <fullName evidence="13">Fatty acid desaturase domain-containing protein</fullName>
    </recommendedName>
</protein>
<gene>
    <name evidence="14" type="ORF">LCGC14_0255100</name>
</gene>
<dbReference type="AlphaFoldDB" id="A0A0F9X8C1"/>
<proteinExistence type="inferred from homology"/>
<accession>A0A0F9X8C1</accession>
<comment type="similarity">
    <text evidence="2">Belongs to the fatty acid desaturase type 1 family. AlkB subfamily.</text>
</comment>
<keyword evidence="11 12" id="KW-0472">Membrane</keyword>
<evidence type="ECO:0000256" key="10">
    <source>
        <dbReference type="ARBA" id="ARBA00023033"/>
    </source>
</evidence>
<dbReference type="InterPro" id="IPR005804">
    <property type="entry name" value="FA_desaturase_dom"/>
</dbReference>
<keyword evidence="3" id="KW-1003">Cell membrane</keyword>
<evidence type="ECO:0000313" key="14">
    <source>
        <dbReference type="EMBL" id="KKN87818.1"/>
    </source>
</evidence>
<dbReference type="EMBL" id="LAZR01000134">
    <property type="protein sequence ID" value="KKN87818.1"/>
    <property type="molecule type" value="Genomic_DNA"/>
</dbReference>
<evidence type="ECO:0000256" key="3">
    <source>
        <dbReference type="ARBA" id="ARBA00022475"/>
    </source>
</evidence>
<evidence type="ECO:0000256" key="9">
    <source>
        <dbReference type="ARBA" id="ARBA00023004"/>
    </source>
</evidence>
<dbReference type="CDD" id="cd03512">
    <property type="entry name" value="Alkane-hydroxylase"/>
    <property type="match status" value="1"/>
</dbReference>
<keyword evidence="9" id="KW-0408">Iron</keyword>
<evidence type="ECO:0000256" key="8">
    <source>
        <dbReference type="ARBA" id="ARBA00023002"/>
    </source>
</evidence>
<keyword evidence="6" id="KW-0479">Metal-binding</keyword>
<keyword evidence="4" id="KW-0997">Cell inner membrane</keyword>
<evidence type="ECO:0000256" key="2">
    <source>
        <dbReference type="ARBA" id="ARBA00010823"/>
    </source>
</evidence>
<feature type="transmembrane region" description="Helical" evidence="12">
    <location>
        <begin position="115"/>
        <end position="135"/>
    </location>
</feature>
<dbReference type="Pfam" id="PF00487">
    <property type="entry name" value="FA_desaturase"/>
    <property type="match status" value="1"/>
</dbReference>
<feature type="transmembrane region" description="Helical" evidence="12">
    <location>
        <begin position="147"/>
        <end position="166"/>
    </location>
</feature>
<evidence type="ECO:0000256" key="11">
    <source>
        <dbReference type="ARBA" id="ARBA00023136"/>
    </source>
</evidence>
<feature type="domain" description="Fatty acid desaturase" evidence="13">
    <location>
        <begin position="120"/>
        <end position="342"/>
    </location>
</feature>
<dbReference type="GO" id="GO:0004497">
    <property type="term" value="F:monooxygenase activity"/>
    <property type="evidence" value="ECO:0007669"/>
    <property type="project" value="UniProtKB-KW"/>
</dbReference>
<feature type="transmembrane region" description="Helical" evidence="12">
    <location>
        <begin position="46"/>
        <end position="66"/>
    </location>
</feature>
<keyword evidence="8" id="KW-0560">Oxidoreductase</keyword>